<organism evidence="2 3">
    <name type="scientific">Chara braunii</name>
    <name type="common">Braun's stonewort</name>
    <dbReference type="NCBI Taxonomy" id="69332"/>
    <lineage>
        <taxon>Eukaryota</taxon>
        <taxon>Viridiplantae</taxon>
        <taxon>Streptophyta</taxon>
        <taxon>Charophyceae</taxon>
        <taxon>Charales</taxon>
        <taxon>Characeae</taxon>
        <taxon>Chara</taxon>
    </lineage>
</organism>
<dbReference type="EMBL" id="BFEA01000015">
    <property type="protein sequence ID" value="GBG60931.1"/>
    <property type="molecule type" value="Genomic_DNA"/>
</dbReference>
<gene>
    <name evidence="2" type="ORF">CBR_g16053</name>
</gene>
<comment type="caution">
    <text evidence="2">The sequence shown here is derived from an EMBL/GenBank/DDBJ whole genome shotgun (WGS) entry which is preliminary data.</text>
</comment>
<keyword evidence="3" id="KW-1185">Reference proteome</keyword>
<feature type="compositionally biased region" description="Basic and acidic residues" evidence="1">
    <location>
        <begin position="466"/>
        <end position="477"/>
    </location>
</feature>
<proteinExistence type="predicted"/>
<dbReference type="AlphaFoldDB" id="A0A388JT13"/>
<dbReference type="Proteomes" id="UP000265515">
    <property type="component" value="Unassembled WGS sequence"/>
</dbReference>
<feature type="region of interest" description="Disordered" evidence="1">
    <location>
        <begin position="460"/>
        <end position="485"/>
    </location>
</feature>
<feature type="compositionally biased region" description="Polar residues" evidence="1">
    <location>
        <begin position="322"/>
        <end position="334"/>
    </location>
</feature>
<reference evidence="2 3" key="1">
    <citation type="journal article" date="2018" name="Cell">
        <title>The Chara Genome: Secondary Complexity and Implications for Plant Terrestrialization.</title>
        <authorList>
            <person name="Nishiyama T."/>
            <person name="Sakayama H."/>
            <person name="Vries J.D."/>
            <person name="Buschmann H."/>
            <person name="Saint-Marcoux D."/>
            <person name="Ullrich K.K."/>
            <person name="Haas F.B."/>
            <person name="Vanderstraeten L."/>
            <person name="Becker D."/>
            <person name="Lang D."/>
            <person name="Vosolsobe S."/>
            <person name="Rombauts S."/>
            <person name="Wilhelmsson P.K.I."/>
            <person name="Janitza P."/>
            <person name="Kern R."/>
            <person name="Heyl A."/>
            <person name="Rumpler F."/>
            <person name="Villalobos L.I.A.C."/>
            <person name="Clay J.M."/>
            <person name="Skokan R."/>
            <person name="Toyoda A."/>
            <person name="Suzuki Y."/>
            <person name="Kagoshima H."/>
            <person name="Schijlen E."/>
            <person name="Tajeshwar N."/>
            <person name="Catarino B."/>
            <person name="Hetherington A.J."/>
            <person name="Saltykova A."/>
            <person name="Bonnot C."/>
            <person name="Breuninger H."/>
            <person name="Symeonidi A."/>
            <person name="Radhakrishnan G.V."/>
            <person name="Van Nieuwerburgh F."/>
            <person name="Deforce D."/>
            <person name="Chang C."/>
            <person name="Karol K.G."/>
            <person name="Hedrich R."/>
            <person name="Ulvskov P."/>
            <person name="Glockner G."/>
            <person name="Delwiche C.F."/>
            <person name="Petrasek J."/>
            <person name="Van de Peer Y."/>
            <person name="Friml J."/>
            <person name="Beilby M."/>
            <person name="Dolan L."/>
            <person name="Kohara Y."/>
            <person name="Sugano S."/>
            <person name="Fujiyama A."/>
            <person name="Delaux P.-M."/>
            <person name="Quint M."/>
            <person name="TheiBen G."/>
            <person name="Hagemann M."/>
            <person name="Harholt J."/>
            <person name="Dunand C."/>
            <person name="Zachgo S."/>
            <person name="Langdale J."/>
            <person name="Maumus F."/>
            <person name="Straeten D.V.D."/>
            <person name="Gould S.B."/>
            <person name="Rensing S.A."/>
        </authorList>
    </citation>
    <scope>NUCLEOTIDE SEQUENCE [LARGE SCALE GENOMIC DNA]</scope>
    <source>
        <strain evidence="2 3">S276</strain>
    </source>
</reference>
<evidence type="ECO:0000313" key="3">
    <source>
        <dbReference type="Proteomes" id="UP000265515"/>
    </source>
</evidence>
<dbReference type="Gramene" id="GBG60931">
    <property type="protein sequence ID" value="GBG60931"/>
    <property type="gene ID" value="CBR_g16053"/>
</dbReference>
<evidence type="ECO:0000313" key="2">
    <source>
        <dbReference type="EMBL" id="GBG60931.1"/>
    </source>
</evidence>
<sequence>MAEKVVGRGGRFPPSVPETGGAQGGTEDDERIIELVRLCYTEGIIPPDIDPGEMTMDGRVARFKVNVAIDRAKVNWLKQHTVTIIFKEGAKFLPKKIKEDIVRAYEDERVHDDNLEVDTFHRGRVKIESPNVVSYVAKNPIIALWMVSKGHNSLTMGASECKLEFKPWLTKAQLAEQRRIEDHLTFWVIAVQVPLEAMLCLEAQIKKAIGPVVRRHPTEPDRQRPTLVNVKFDLEPSARPNMKDVLRIETFEGDQLEVKLASSETPKCRRCRAFFHTKDQCRRAANQPQSNHGGDWGGGNPLSYDGPMAHPGTSARIDPALSGTTTPAPGSPMQGTIQQSGTLPQGGIHHGAVTQNGAQGGVSQAVLQQNVLLQAAAQQGGMPQGFQPYVNPMFSPAMDSGGGGMGWGAGQFGSWLPPSFVQQQGLRQFQSYAPYILRGEPSSLLGGNLGMPAGYGNLGGDQPMGAHEKATGGEAEPRSAVPEPSSELMPRIIVDSPEGGGKKLKLFIPILDVGLAAGQLEMLETEGLRLILLI</sequence>
<name>A0A388JT13_CHABU</name>
<protein>
    <submittedName>
        <fullName evidence="2">Uncharacterized protein</fullName>
    </submittedName>
</protein>
<evidence type="ECO:0000256" key="1">
    <source>
        <dbReference type="SAM" id="MobiDB-lite"/>
    </source>
</evidence>
<feature type="region of interest" description="Disordered" evidence="1">
    <location>
        <begin position="282"/>
        <end position="334"/>
    </location>
</feature>
<accession>A0A388JT13</accession>
<feature type="region of interest" description="Disordered" evidence="1">
    <location>
        <begin position="1"/>
        <end position="27"/>
    </location>
</feature>